<dbReference type="AlphaFoldDB" id="A0AAV0DDD4"/>
<feature type="signal peptide" evidence="1">
    <location>
        <begin position="1"/>
        <end position="29"/>
    </location>
</feature>
<dbReference type="Proteomes" id="UP001152523">
    <property type="component" value="Unassembled WGS sequence"/>
</dbReference>
<organism evidence="2 3">
    <name type="scientific">Cuscuta epithymum</name>
    <dbReference type="NCBI Taxonomy" id="186058"/>
    <lineage>
        <taxon>Eukaryota</taxon>
        <taxon>Viridiplantae</taxon>
        <taxon>Streptophyta</taxon>
        <taxon>Embryophyta</taxon>
        <taxon>Tracheophyta</taxon>
        <taxon>Spermatophyta</taxon>
        <taxon>Magnoliopsida</taxon>
        <taxon>eudicotyledons</taxon>
        <taxon>Gunneridae</taxon>
        <taxon>Pentapetalae</taxon>
        <taxon>asterids</taxon>
        <taxon>lamiids</taxon>
        <taxon>Solanales</taxon>
        <taxon>Convolvulaceae</taxon>
        <taxon>Cuscuteae</taxon>
        <taxon>Cuscuta</taxon>
        <taxon>Cuscuta subgen. Cuscuta</taxon>
    </lineage>
</organism>
<reference evidence="2" key="1">
    <citation type="submission" date="2022-07" db="EMBL/GenBank/DDBJ databases">
        <authorList>
            <person name="Macas J."/>
            <person name="Novak P."/>
            <person name="Neumann P."/>
        </authorList>
    </citation>
    <scope>NUCLEOTIDE SEQUENCE</scope>
</reference>
<sequence length="75" mass="8464">MNFGFSLVSWRSRLWSSVYFIAPLSMCSAMHDCEQLAPLRLLPGHLRTRSYMLSFGAAIATHESGWMEAGAEPER</sequence>
<proteinExistence type="predicted"/>
<feature type="chain" id="PRO_5043583618" description="Secreted protein" evidence="1">
    <location>
        <begin position="30"/>
        <end position="75"/>
    </location>
</feature>
<evidence type="ECO:0000313" key="2">
    <source>
        <dbReference type="EMBL" id="CAH9098322.1"/>
    </source>
</evidence>
<keyword evidence="1" id="KW-0732">Signal</keyword>
<dbReference type="EMBL" id="CAMAPF010000098">
    <property type="protein sequence ID" value="CAH9098322.1"/>
    <property type="molecule type" value="Genomic_DNA"/>
</dbReference>
<evidence type="ECO:0000313" key="3">
    <source>
        <dbReference type="Proteomes" id="UP001152523"/>
    </source>
</evidence>
<gene>
    <name evidence="2" type="ORF">CEPIT_LOCUS14340</name>
</gene>
<accession>A0AAV0DDD4</accession>
<protein>
    <recommendedName>
        <fullName evidence="4">Secreted protein</fullName>
    </recommendedName>
</protein>
<keyword evidence="3" id="KW-1185">Reference proteome</keyword>
<evidence type="ECO:0000256" key="1">
    <source>
        <dbReference type="SAM" id="SignalP"/>
    </source>
</evidence>
<evidence type="ECO:0008006" key="4">
    <source>
        <dbReference type="Google" id="ProtNLM"/>
    </source>
</evidence>
<comment type="caution">
    <text evidence="2">The sequence shown here is derived from an EMBL/GenBank/DDBJ whole genome shotgun (WGS) entry which is preliminary data.</text>
</comment>
<name>A0AAV0DDD4_9ASTE</name>